<accession>A0A0C2RCE9</accession>
<keyword evidence="3" id="KW-1185">Reference proteome</keyword>
<dbReference type="Proteomes" id="UP000031952">
    <property type="component" value="Unassembled WGS sequence"/>
</dbReference>
<name>A0A0C2RCE9_9RICK</name>
<feature type="region of interest" description="Disordered" evidence="1">
    <location>
        <begin position="1"/>
        <end position="61"/>
    </location>
</feature>
<comment type="caution">
    <text evidence="2">The sequence shown here is derived from an EMBL/GenBank/DDBJ whole genome shotgun (WGS) entry which is preliminary data.</text>
</comment>
<evidence type="ECO:0000313" key="3">
    <source>
        <dbReference type="Proteomes" id="UP000031952"/>
    </source>
</evidence>
<feature type="non-terminal residue" evidence="2">
    <location>
        <position position="61"/>
    </location>
</feature>
<sequence>MPKLQLDPSKFRPRPTRKTTTQTPPDGKQTPHGQPKALPAGLRDAPSNVPGGRDHTKCGMF</sequence>
<evidence type="ECO:0000313" key="2">
    <source>
        <dbReference type="EMBL" id="KIJ88460.1"/>
    </source>
</evidence>
<reference evidence="2 3" key="1">
    <citation type="submission" date="2014-12" db="EMBL/GenBank/DDBJ databases">
        <title>Whole genome sequence of Candidatus Rickettsia asemboensis strain NMRCii isolated from cat fleas in west Kenya.</title>
        <authorList>
            <person name="Jima D."/>
            <person name="Luce-Fedrow A."/>
            <person name="Yang Y."/>
            <person name="Maina A.N."/>
            <person name="Snesrud E.C."/>
            <person name="Jarman R.G."/>
            <person name="Richards A.L."/>
            <person name="Hang J."/>
        </authorList>
    </citation>
    <scope>NUCLEOTIDE SEQUENCE [LARGE SCALE GENOMIC DNA]</scope>
    <source>
        <strain evidence="2 3">NMRCii</strain>
    </source>
</reference>
<dbReference type="EMBL" id="JWSW01000070">
    <property type="protein sequence ID" value="KIJ88460.1"/>
    <property type="molecule type" value="Genomic_DNA"/>
</dbReference>
<proteinExistence type="predicted"/>
<evidence type="ECO:0000256" key="1">
    <source>
        <dbReference type="SAM" id="MobiDB-lite"/>
    </source>
</evidence>
<dbReference type="AlphaFoldDB" id="A0A0C2RCE9"/>
<protein>
    <submittedName>
        <fullName evidence="2">Uncharacterized protein</fullName>
    </submittedName>
</protein>
<gene>
    <name evidence="2" type="ORF">SB78_05665</name>
</gene>
<feature type="compositionally biased region" description="Basic and acidic residues" evidence="1">
    <location>
        <begin position="52"/>
        <end position="61"/>
    </location>
</feature>
<organism evidence="2 3">
    <name type="scientific">Rickettsia asembonensis</name>
    <dbReference type="NCBI Taxonomy" id="1068590"/>
    <lineage>
        <taxon>Bacteria</taxon>
        <taxon>Pseudomonadati</taxon>
        <taxon>Pseudomonadota</taxon>
        <taxon>Alphaproteobacteria</taxon>
        <taxon>Rickettsiales</taxon>
        <taxon>Rickettsiaceae</taxon>
        <taxon>Rickettsieae</taxon>
        <taxon>Rickettsia</taxon>
        <taxon>spotted fever group</taxon>
    </lineage>
</organism>